<accession>A0A5B0MQX3</accession>
<evidence type="ECO:0000256" key="1">
    <source>
        <dbReference type="SAM" id="MobiDB-lite"/>
    </source>
</evidence>
<reference evidence="4 5" key="1">
    <citation type="submission" date="2019-05" db="EMBL/GenBank/DDBJ databases">
        <title>Emergence of the Ug99 lineage of the wheat stem rust pathogen through somatic hybridization.</title>
        <authorList>
            <person name="Li F."/>
            <person name="Upadhyaya N.M."/>
            <person name="Sperschneider J."/>
            <person name="Matny O."/>
            <person name="Nguyen-Phuc H."/>
            <person name="Mago R."/>
            <person name="Raley C."/>
            <person name="Miller M.E."/>
            <person name="Silverstein K.A.T."/>
            <person name="Henningsen E."/>
            <person name="Hirsch C.D."/>
            <person name="Visser B."/>
            <person name="Pretorius Z.A."/>
            <person name="Steffenson B.J."/>
            <person name="Schwessinger B."/>
            <person name="Dodds P.N."/>
            <person name="Figueroa M."/>
        </authorList>
    </citation>
    <scope>NUCLEOTIDE SEQUENCE [LARGE SCALE GENOMIC DNA]</scope>
    <source>
        <strain evidence="2">21-0</strain>
        <strain evidence="3 5">Ug99</strain>
    </source>
</reference>
<keyword evidence="4" id="KW-1185">Reference proteome</keyword>
<organism evidence="3 5">
    <name type="scientific">Puccinia graminis f. sp. tritici</name>
    <dbReference type="NCBI Taxonomy" id="56615"/>
    <lineage>
        <taxon>Eukaryota</taxon>
        <taxon>Fungi</taxon>
        <taxon>Dikarya</taxon>
        <taxon>Basidiomycota</taxon>
        <taxon>Pucciniomycotina</taxon>
        <taxon>Pucciniomycetes</taxon>
        <taxon>Pucciniales</taxon>
        <taxon>Pucciniaceae</taxon>
        <taxon>Puccinia</taxon>
    </lineage>
</organism>
<evidence type="ECO:0000313" key="3">
    <source>
        <dbReference type="EMBL" id="KAA1078528.1"/>
    </source>
</evidence>
<evidence type="ECO:0000313" key="2">
    <source>
        <dbReference type="EMBL" id="KAA1072209.1"/>
    </source>
</evidence>
<name>A0A5B0MQX3_PUCGR</name>
<sequence length="155" mass="16685">MAPALPTSAPAAVGSFPRSPPLSSFPAALPHFHLPSRLRPTAQVTRTNAIRRPTGPPLALNDIEINGELVNKALGLSPASLPPSTPLPQIPPMKTSSLDYSTLPLPPLPPLPRPPRLARAPRRRDAMIILVPQDLPQEFRDIQLDAPMTQDDDST</sequence>
<proteinExistence type="predicted"/>
<dbReference type="Proteomes" id="UP000325313">
    <property type="component" value="Unassembled WGS sequence"/>
</dbReference>
<dbReference type="AlphaFoldDB" id="A0A5B0MQX3"/>
<dbReference type="OrthoDB" id="2507586at2759"/>
<dbReference type="EMBL" id="VDEP01000450">
    <property type="protein sequence ID" value="KAA1078528.1"/>
    <property type="molecule type" value="Genomic_DNA"/>
</dbReference>
<comment type="caution">
    <text evidence="3">The sequence shown here is derived from an EMBL/GenBank/DDBJ whole genome shotgun (WGS) entry which is preliminary data.</text>
</comment>
<protein>
    <submittedName>
        <fullName evidence="3">Uncharacterized protein</fullName>
    </submittedName>
</protein>
<feature type="compositionally biased region" description="Pro residues" evidence="1">
    <location>
        <begin position="104"/>
        <end position="115"/>
    </location>
</feature>
<feature type="region of interest" description="Disordered" evidence="1">
    <location>
        <begin position="75"/>
        <end position="120"/>
    </location>
</feature>
<evidence type="ECO:0000313" key="4">
    <source>
        <dbReference type="Proteomes" id="UP000324748"/>
    </source>
</evidence>
<dbReference type="EMBL" id="VSWC01000170">
    <property type="protein sequence ID" value="KAA1072209.1"/>
    <property type="molecule type" value="Genomic_DNA"/>
</dbReference>
<gene>
    <name evidence="2" type="ORF">PGT21_030401</name>
    <name evidence="3" type="ORF">PGTUg99_007728</name>
</gene>
<feature type="compositionally biased region" description="Pro residues" evidence="1">
    <location>
        <begin position="80"/>
        <end position="91"/>
    </location>
</feature>
<dbReference type="Proteomes" id="UP000324748">
    <property type="component" value="Unassembled WGS sequence"/>
</dbReference>
<evidence type="ECO:0000313" key="5">
    <source>
        <dbReference type="Proteomes" id="UP000325313"/>
    </source>
</evidence>